<keyword evidence="4" id="KW-0496">Mitochondrion</keyword>
<dbReference type="PANTHER" id="PTHR11364">
    <property type="entry name" value="THIOSULFATE SULFERTANSFERASE"/>
    <property type="match status" value="1"/>
</dbReference>
<dbReference type="InterPro" id="IPR001763">
    <property type="entry name" value="Rhodanese-like_dom"/>
</dbReference>
<dbReference type="Pfam" id="PF00581">
    <property type="entry name" value="Rhodanese"/>
    <property type="match status" value="2"/>
</dbReference>
<evidence type="ECO:0000256" key="2">
    <source>
        <dbReference type="ARBA" id="ARBA00022679"/>
    </source>
</evidence>
<dbReference type="NCBIfam" id="NF008557">
    <property type="entry name" value="PRK11493.1"/>
    <property type="match status" value="1"/>
</dbReference>
<feature type="region of interest" description="Disordered" evidence="6">
    <location>
        <begin position="1"/>
        <end position="21"/>
    </location>
</feature>
<protein>
    <recommendedName>
        <fullName evidence="5">Sulfurtransferase</fullName>
    </recommendedName>
</protein>
<dbReference type="AlphaFoldDB" id="A0A669Q0I4"/>
<feature type="region of interest" description="Disordered" evidence="6">
    <location>
        <begin position="36"/>
        <end position="63"/>
    </location>
</feature>
<dbReference type="PROSITE" id="PS00683">
    <property type="entry name" value="RHODANESE_2"/>
    <property type="match status" value="1"/>
</dbReference>
<dbReference type="GO" id="GO:0004792">
    <property type="term" value="F:thiosulfate-cyanide sulfurtransferase activity"/>
    <property type="evidence" value="ECO:0007669"/>
    <property type="project" value="InterPro"/>
</dbReference>
<evidence type="ECO:0000256" key="6">
    <source>
        <dbReference type="SAM" id="MobiDB-lite"/>
    </source>
</evidence>
<dbReference type="PROSITE" id="PS50206">
    <property type="entry name" value="RHODANESE_3"/>
    <property type="match status" value="2"/>
</dbReference>
<keyword evidence="2 5" id="KW-0808">Transferase</keyword>
<proteinExistence type="predicted"/>
<reference evidence="8" key="2">
    <citation type="submission" date="2025-09" db="UniProtKB">
        <authorList>
            <consortium name="Ensembl"/>
        </authorList>
    </citation>
    <scope>IDENTIFICATION</scope>
</reference>
<dbReference type="CDD" id="cd01449">
    <property type="entry name" value="TST_Repeat_2"/>
    <property type="match status" value="1"/>
</dbReference>
<feature type="compositionally biased region" description="Basic and acidic residues" evidence="6">
    <location>
        <begin position="1"/>
        <end position="19"/>
    </location>
</feature>
<evidence type="ECO:0000256" key="1">
    <source>
        <dbReference type="ARBA" id="ARBA00004173"/>
    </source>
</evidence>
<dbReference type="InterPro" id="IPR045078">
    <property type="entry name" value="TST/MPST-like"/>
</dbReference>
<dbReference type="InterPro" id="IPR001307">
    <property type="entry name" value="Thiosulphate_STrfase_CS"/>
</dbReference>
<feature type="domain" description="Rhodanese" evidence="7">
    <location>
        <begin position="340"/>
        <end position="454"/>
    </location>
</feature>
<dbReference type="Ensembl" id="ENSPCLT00000018682.1">
    <property type="protein sequence ID" value="ENSPCLP00000014064.1"/>
    <property type="gene ID" value="ENSPCLG00000011539.1"/>
</dbReference>
<evidence type="ECO:0000259" key="7">
    <source>
        <dbReference type="PROSITE" id="PS50206"/>
    </source>
</evidence>
<evidence type="ECO:0000313" key="9">
    <source>
        <dbReference type="Proteomes" id="UP000472261"/>
    </source>
</evidence>
<dbReference type="CDD" id="cd01448">
    <property type="entry name" value="TST_Repeat_1"/>
    <property type="match status" value="1"/>
</dbReference>
<accession>A0A669Q0I4</accession>
<organism evidence="8 9">
    <name type="scientific">Phasianus colchicus</name>
    <name type="common">Common pheasant</name>
    <dbReference type="NCBI Taxonomy" id="9054"/>
    <lineage>
        <taxon>Eukaryota</taxon>
        <taxon>Metazoa</taxon>
        <taxon>Chordata</taxon>
        <taxon>Craniata</taxon>
        <taxon>Vertebrata</taxon>
        <taxon>Euteleostomi</taxon>
        <taxon>Archelosauria</taxon>
        <taxon>Archosauria</taxon>
        <taxon>Dinosauria</taxon>
        <taxon>Saurischia</taxon>
        <taxon>Theropoda</taxon>
        <taxon>Coelurosauria</taxon>
        <taxon>Aves</taxon>
        <taxon>Neognathae</taxon>
        <taxon>Galloanserae</taxon>
        <taxon>Galliformes</taxon>
        <taxon>Phasianidae</taxon>
        <taxon>Phasianinae</taxon>
        <taxon>Phasianus</taxon>
    </lineage>
</organism>
<dbReference type="InterPro" id="IPR036873">
    <property type="entry name" value="Rhodanese-like_dom_sf"/>
</dbReference>
<dbReference type="PANTHER" id="PTHR11364:SF25">
    <property type="entry name" value="3-MERCAPTOPYRUVATE SULFURTRANSFERASE"/>
    <property type="match status" value="1"/>
</dbReference>
<dbReference type="PROSITE" id="PS00380">
    <property type="entry name" value="RHODANESE_1"/>
    <property type="match status" value="1"/>
</dbReference>
<dbReference type="Proteomes" id="UP000472261">
    <property type="component" value="Unplaced"/>
</dbReference>
<evidence type="ECO:0000313" key="8">
    <source>
        <dbReference type="Ensembl" id="ENSPCLP00000014064.1"/>
    </source>
</evidence>
<sequence length="463" mass="50085">MKSYGEDSSRHSSMSKKDAPGMCLSLNSCRALRSCGGYQEASSTRSPAPTLPARTASDSHLALTSARPNACAAISEHRGRGPQAAAAMGRAAGGERPISTRGRGGAHPSAHTRAKWRRGGGRHRPAGRVPAPAPRSGIGHGCRGAARQRPGAEAGVSGSLSQDLGAMSQQLLYRALVSAKWLSEAIKSKQTGQALKVVDASWYLPKMKRDPKQEFEERHIPGAVFFDIDQCSDRTSPYDHMMPKADEFAEYVGKLGVGNDSHVVVYDGSDQGLFSAPRVWWMFRVFGHEAVSLLDGGLKNWLREGFPLSSGKTQVAPADFHATLDKCMVKTYEDILDNLDSHRFQVVDARVEGRFRGIEPEPRDGIEPGHIPGSLNIPFTSFLTESGLEKTPEQIRSLFQEKKVDLSKPLVATCGSGVTACHVALGAYLCGKPDVAVYDGAWVEWYMRAQPENIISEGKGKTV</sequence>
<dbReference type="Gene3D" id="3.40.250.10">
    <property type="entry name" value="Rhodanese-like domain"/>
    <property type="match status" value="2"/>
</dbReference>
<keyword evidence="9" id="KW-1185">Reference proteome</keyword>
<name>A0A669Q0I4_PHACC</name>
<keyword evidence="3" id="KW-0677">Repeat</keyword>
<dbReference type="SMART" id="SM00450">
    <property type="entry name" value="RHOD"/>
    <property type="match status" value="2"/>
</dbReference>
<dbReference type="GO" id="GO:0005739">
    <property type="term" value="C:mitochondrion"/>
    <property type="evidence" value="ECO:0007669"/>
    <property type="project" value="UniProtKB-SubCell"/>
</dbReference>
<feature type="region of interest" description="Disordered" evidence="6">
    <location>
        <begin position="94"/>
        <end position="157"/>
    </location>
</feature>
<feature type="domain" description="Rhodanese" evidence="7">
    <location>
        <begin position="191"/>
        <end position="310"/>
    </location>
</feature>
<dbReference type="FunFam" id="3.40.250.10:FF:000008">
    <property type="entry name" value="Sulfurtransferase"/>
    <property type="match status" value="1"/>
</dbReference>
<evidence type="ECO:0000256" key="5">
    <source>
        <dbReference type="RuleBase" id="RU000507"/>
    </source>
</evidence>
<feature type="compositionally biased region" description="Basic residues" evidence="6">
    <location>
        <begin position="110"/>
        <end position="126"/>
    </location>
</feature>
<dbReference type="OMA" id="NNNWFAS"/>
<dbReference type="SUPFAM" id="SSF52821">
    <property type="entry name" value="Rhodanese/Cell cycle control phosphatase"/>
    <property type="match status" value="2"/>
</dbReference>
<dbReference type="FunFam" id="3.40.250.10:FF:000001">
    <property type="entry name" value="Sulfurtransferase"/>
    <property type="match status" value="1"/>
</dbReference>
<reference evidence="8" key="1">
    <citation type="submission" date="2025-08" db="UniProtKB">
        <authorList>
            <consortium name="Ensembl"/>
        </authorList>
    </citation>
    <scope>IDENTIFICATION</scope>
</reference>
<evidence type="ECO:0000256" key="4">
    <source>
        <dbReference type="ARBA" id="ARBA00023128"/>
    </source>
</evidence>
<comment type="subcellular location">
    <subcellularLocation>
        <location evidence="1">Mitochondrion</location>
    </subcellularLocation>
</comment>
<evidence type="ECO:0000256" key="3">
    <source>
        <dbReference type="ARBA" id="ARBA00022737"/>
    </source>
</evidence>